<evidence type="ECO:0008006" key="4">
    <source>
        <dbReference type="Google" id="ProtNLM"/>
    </source>
</evidence>
<dbReference type="InParanoid" id="D3B797"/>
<dbReference type="Proteomes" id="UP000001396">
    <property type="component" value="Unassembled WGS sequence"/>
</dbReference>
<feature type="region of interest" description="Disordered" evidence="1">
    <location>
        <begin position="249"/>
        <end position="280"/>
    </location>
</feature>
<reference evidence="2 3" key="1">
    <citation type="journal article" date="2011" name="Genome Res.">
        <title>Phylogeny-wide analysis of social amoeba genomes highlights ancient origins for complex intercellular communication.</title>
        <authorList>
            <person name="Heidel A.J."/>
            <person name="Lawal H.M."/>
            <person name="Felder M."/>
            <person name="Schilde C."/>
            <person name="Helps N.R."/>
            <person name="Tunggal B."/>
            <person name="Rivero F."/>
            <person name="John U."/>
            <person name="Schleicher M."/>
            <person name="Eichinger L."/>
            <person name="Platzer M."/>
            <person name="Noegel A.A."/>
            <person name="Schaap P."/>
            <person name="Gloeckner G."/>
        </authorList>
    </citation>
    <scope>NUCLEOTIDE SEQUENCE [LARGE SCALE GENOMIC DNA]</scope>
    <source>
        <strain evidence="3">ATCC 26659 / Pp 5 / PN500</strain>
    </source>
</reference>
<evidence type="ECO:0000313" key="2">
    <source>
        <dbReference type="EMBL" id="EFA82640.1"/>
    </source>
</evidence>
<name>D3B797_HETP5</name>
<organism evidence="2 3">
    <name type="scientific">Heterostelium pallidum (strain ATCC 26659 / Pp 5 / PN500)</name>
    <name type="common">Cellular slime mold</name>
    <name type="synonym">Polysphondylium pallidum</name>
    <dbReference type="NCBI Taxonomy" id="670386"/>
    <lineage>
        <taxon>Eukaryota</taxon>
        <taxon>Amoebozoa</taxon>
        <taxon>Evosea</taxon>
        <taxon>Eumycetozoa</taxon>
        <taxon>Dictyostelia</taxon>
        <taxon>Acytosteliales</taxon>
        <taxon>Acytosteliaceae</taxon>
        <taxon>Heterostelium</taxon>
    </lineage>
</organism>
<dbReference type="AlphaFoldDB" id="D3B797"/>
<dbReference type="RefSeq" id="XP_020434757.1">
    <property type="nucleotide sequence ID" value="XM_020575237.1"/>
</dbReference>
<protein>
    <recommendedName>
        <fullName evidence="4">SD-repeat containing protein B domain-containing protein</fullName>
    </recommendedName>
</protein>
<dbReference type="EMBL" id="ADBJ01000018">
    <property type="protein sequence ID" value="EFA82640.1"/>
    <property type="molecule type" value="Genomic_DNA"/>
</dbReference>
<keyword evidence="3" id="KW-1185">Reference proteome</keyword>
<evidence type="ECO:0000313" key="3">
    <source>
        <dbReference type="Proteomes" id="UP000001396"/>
    </source>
</evidence>
<gene>
    <name evidence="2" type="ORF">PPL_04333</name>
</gene>
<feature type="compositionally biased region" description="Low complexity" evidence="1">
    <location>
        <begin position="249"/>
        <end position="273"/>
    </location>
</feature>
<sequence>MSLYIDQYLNGSHTPTSSPMDFNIISTVEGNSLIRSYSYPLNNQIDIPSSSHIDFMNSGEMTSIVNHYFVQVTDPTVVSSIDKSIGFIGVSPSKTISFTSTETSEILSLTNAKYNASFFSSIGWNQSSLSFIVGNNQTVIFNDVRTFETSENEYSVIDINYGTVEIVNPNLFVNPVSINGGTFNISNDYPFGVPVYSIDGVTLTCNQLGANLECVIPPWTSGPLTKQITSKWNNIDLYNIQTLTYVDSSTPSTTGTGSTTDVTTGIPTTSTGSTSGGSTTGGDPIISHLSALIFNDTNFNNQYDEDEVGLPNVAIKIMNTIVYSNASGFIEFGFTQAGTYSLSVISVASTPYFMPVQSIVITTLMVYKMVVRISANLVDIPNNSTVTLIDNSEPKNITSIYHSKYYTIAKPNIVSTQFDNIALLNVNPNNTISISNNDTLSISLGYGKYNWTFFENIGWNNSLISLLPNADQSVIITSINQILNVSHTNQSTIIQNITISTIEIINNDFFNGLPSIPNNGSVIQLKNLYWSDPQAVALKLDNSPLNCTIESSFYVNCTIPAYSSGSYTKQLNIFWNGMKLYPNSTITYQEETTSTTS</sequence>
<proteinExistence type="predicted"/>
<dbReference type="GeneID" id="31359820"/>
<comment type="caution">
    <text evidence="2">The sequence shown here is derived from an EMBL/GenBank/DDBJ whole genome shotgun (WGS) entry which is preliminary data.</text>
</comment>
<accession>D3B797</accession>
<evidence type="ECO:0000256" key="1">
    <source>
        <dbReference type="SAM" id="MobiDB-lite"/>
    </source>
</evidence>